<feature type="non-terminal residue" evidence="8">
    <location>
        <position position="1"/>
    </location>
</feature>
<dbReference type="AlphaFoldDB" id="A0A7K9DYN2"/>
<keyword evidence="4" id="KW-0519">Myristate</keyword>
<gene>
    <name evidence="8" type="primary">Rftn1</name>
    <name evidence="8" type="ORF">BARMAR_R02316</name>
</gene>
<dbReference type="InterPro" id="IPR028169">
    <property type="entry name" value="Raftlin"/>
</dbReference>
<comment type="caution">
    <text evidence="8">The sequence shown here is derived from an EMBL/GenBank/DDBJ whole genome shotgun (WGS) entry which is preliminary data.</text>
</comment>
<evidence type="ECO:0000256" key="3">
    <source>
        <dbReference type="ARBA" id="ARBA00022475"/>
    </source>
</evidence>
<sequence length="65" mass="7356">VEVQTDYVPLLNSLGMYGWQLTCVLPTPIVKTNREGNISTKQIVFLQRPSLPQKAKKKESKVNNL</sequence>
<dbReference type="EMBL" id="VWZK01002531">
    <property type="protein sequence ID" value="NXG69380.1"/>
    <property type="molecule type" value="Genomic_DNA"/>
</dbReference>
<accession>A0A7K9DYN2</accession>
<evidence type="ECO:0000313" key="8">
    <source>
        <dbReference type="EMBL" id="NXG69380.1"/>
    </source>
</evidence>
<evidence type="ECO:0000256" key="1">
    <source>
        <dbReference type="ARBA" id="ARBA00004193"/>
    </source>
</evidence>
<evidence type="ECO:0000256" key="7">
    <source>
        <dbReference type="ARBA" id="ARBA00023288"/>
    </source>
</evidence>
<keyword evidence="9" id="KW-1185">Reference proteome</keyword>
<evidence type="ECO:0000256" key="4">
    <source>
        <dbReference type="ARBA" id="ARBA00022707"/>
    </source>
</evidence>
<proteinExistence type="inferred from homology"/>
<evidence type="ECO:0000256" key="6">
    <source>
        <dbReference type="ARBA" id="ARBA00023139"/>
    </source>
</evidence>
<feature type="non-terminal residue" evidence="8">
    <location>
        <position position="65"/>
    </location>
</feature>
<evidence type="ECO:0000256" key="2">
    <source>
        <dbReference type="ARBA" id="ARBA00006390"/>
    </source>
</evidence>
<dbReference type="PANTHER" id="PTHR17601:SF3">
    <property type="entry name" value="RAFTLIN"/>
    <property type="match status" value="1"/>
</dbReference>
<dbReference type="PANTHER" id="PTHR17601">
    <property type="entry name" value="RAFTLIN-RELATED"/>
    <property type="match status" value="1"/>
</dbReference>
<protein>
    <submittedName>
        <fullName evidence="8">RFTN1 protein</fullName>
    </submittedName>
</protein>
<comment type="subcellular location">
    <subcellularLocation>
        <location evidence="1">Cell membrane</location>
        <topology evidence="1">Lipid-anchor</topology>
    </subcellularLocation>
</comment>
<keyword evidence="3" id="KW-1003">Cell membrane</keyword>
<keyword evidence="7" id="KW-0449">Lipoprotein</keyword>
<reference evidence="8 9" key="1">
    <citation type="submission" date="2019-09" db="EMBL/GenBank/DDBJ databases">
        <title>Bird 10,000 Genomes (B10K) Project - Family phase.</title>
        <authorList>
            <person name="Zhang G."/>
        </authorList>
    </citation>
    <scope>NUCLEOTIDE SEQUENCE [LARGE SCALE GENOMIC DNA]</scope>
    <source>
        <strain evidence="8">B10K-DU-001-21</strain>
        <tissue evidence="8">Muscle</tissue>
    </source>
</reference>
<keyword evidence="6" id="KW-0564">Palmitate</keyword>
<dbReference type="GO" id="GO:0005886">
    <property type="term" value="C:plasma membrane"/>
    <property type="evidence" value="ECO:0007669"/>
    <property type="project" value="UniProtKB-SubCell"/>
</dbReference>
<dbReference type="Pfam" id="PF15250">
    <property type="entry name" value="Raftlin"/>
    <property type="match status" value="1"/>
</dbReference>
<evidence type="ECO:0000256" key="5">
    <source>
        <dbReference type="ARBA" id="ARBA00023136"/>
    </source>
</evidence>
<organism evidence="8 9">
    <name type="scientific">Baryphthengus martii</name>
    <name type="common">Rufous motmot</name>
    <dbReference type="NCBI Taxonomy" id="176943"/>
    <lineage>
        <taxon>Eukaryota</taxon>
        <taxon>Metazoa</taxon>
        <taxon>Chordata</taxon>
        <taxon>Craniata</taxon>
        <taxon>Vertebrata</taxon>
        <taxon>Euteleostomi</taxon>
        <taxon>Archelosauria</taxon>
        <taxon>Archosauria</taxon>
        <taxon>Dinosauria</taxon>
        <taxon>Saurischia</taxon>
        <taxon>Theropoda</taxon>
        <taxon>Coelurosauria</taxon>
        <taxon>Aves</taxon>
        <taxon>Neognathae</taxon>
        <taxon>Neoaves</taxon>
        <taxon>Telluraves</taxon>
        <taxon>Coraciimorphae</taxon>
        <taxon>Coraciiformes</taxon>
        <taxon>Momotidae</taxon>
        <taxon>Baryphthengus</taxon>
    </lineage>
</organism>
<evidence type="ECO:0000313" key="9">
    <source>
        <dbReference type="Proteomes" id="UP000578343"/>
    </source>
</evidence>
<dbReference type="Proteomes" id="UP000578343">
    <property type="component" value="Unassembled WGS sequence"/>
</dbReference>
<dbReference type="OrthoDB" id="9942562at2759"/>
<keyword evidence="5" id="KW-0472">Membrane</keyword>
<name>A0A7K9DYN2_BARMA</name>
<comment type="similarity">
    <text evidence="2">Belongs to the raftlin family.</text>
</comment>